<dbReference type="GO" id="GO:0004022">
    <property type="term" value="F:alcohol dehydrogenase (NAD+) activity"/>
    <property type="evidence" value="ECO:0007669"/>
    <property type="project" value="UniProtKB-EC"/>
</dbReference>
<dbReference type="SMART" id="SM00829">
    <property type="entry name" value="PKS_ER"/>
    <property type="match status" value="1"/>
</dbReference>
<evidence type="ECO:0000256" key="7">
    <source>
        <dbReference type="ARBA" id="ARBA00049164"/>
    </source>
</evidence>
<comment type="similarity">
    <text evidence="2">Belongs to the zinc-containing alcohol dehydrogenase family.</text>
</comment>
<dbReference type="Gene3D" id="3.90.180.10">
    <property type="entry name" value="Medium-chain alcohol dehydrogenases, catalytic domain"/>
    <property type="match status" value="1"/>
</dbReference>
<name>A0A7W4VRX2_9ACTN</name>
<dbReference type="InterPro" id="IPR011032">
    <property type="entry name" value="GroES-like_sf"/>
</dbReference>
<evidence type="ECO:0000256" key="3">
    <source>
        <dbReference type="ARBA" id="ARBA00013190"/>
    </source>
</evidence>
<dbReference type="SUPFAM" id="SSF50129">
    <property type="entry name" value="GroES-like"/>
    <property type="match status" value="1"/>
</dbReference>
<sequence>MKAVVMQEAGTYEVAEVPEPERGDLVLVESRAAGICGTELHILDGMLEPPGYPFILGHEGAGVVTYVPEGVTNVAVGDRVAIYNFVGCGTCHWCRTGCEEVCTDPVGQLGFSSDGTFRDIVPVPAANCVKLPDNVSFEDAALLSCSGMTAVHALRLADVRFGDTVVVDGVGGVGLMVMQAAVAAGAQVIAIADSDARTPLAKDAGASSVIVLDERGYDAVADRIREATDGRGADHFFELVGTTASMLAGVRGLARRGTAVIIGYTDDELQMHPVELILSEARVIGSVAAARQDLETAVAMCARGELRAQIDTRYPIEEFGTGIERLRKREVNGRNVLTW</sequence>
<dbReference type="AlphaFoldDB" id="A0A7W4VRX2"/>
<dbReference type="Proteomes" id="UP000589626">
    <property type="component" value="Unassembled WGS sequence"/>
</dbReference>
<dbReference type="EC" id="1.1.1.1" evidence="3"/>
<dbReference type="InterPro" id="IPR013149">
    <property type="entry name" value="ADH-like_C"/>
</dbReference>
<dbReference type="Pfam" id="PF08240">
    <property type="entry name" value="ADH_N"/>
    <property type="match status" value="1"/>
</dbReference>
<evidence type="ECO:0000313" key="10">
    <source>
        <dbReference type="EMBL" id="MBB3040645.1"/>
    </source>
</evidence>
<dbReference type="PANTHER" id="PTHR42940">
    <property type="entry name" value="ALCOHOL DEHYDROGENASE 1-RELATED"/>
    <property type="match status" value="1"/>
</dbReference>
<dbReference type="GO" id="GO:0046872">
    <property type="term" value="F:metal ion binding"/>
    <property type="evidence" value="ECO:0007669"/>
    <property type="project" value="UniProtKB-KW"/>
</dbReference>
<dbReference type="InterPro" id="IPR020843">
    <property type="entry name" value="ER"/>
</dbReference>
<dbReference type="Pfam" id="PF00107">
    <property type="entry name" value="ADH_zinc_N"/>
    <property type="match status" value="1"/>
</dbReference>
<feature type="domain" description="Enoyl reductase (ER)" evidence="9">
    <location>
        <begin position="10"/>
        <end position="337"/>
    </location>
</feature>
<evidence type="ECO:0000256" key="4">
    <source>
        <dbReference type="ARBA" id="ARBA00022723"/>
    </source>
</evidence>
<dbReference type="PANTHER" id="PTHR42940:SF8">
    <property type="entry name" value="VACUOLAR PROTEIN SORTING-ASSOCIATED PROTEIN 11"/>
    <property type="match status" value="1"/>
</dbReference>
<keyword evidence="11" id="KW-1185">Reference proteome</keyword>
<dbReference type="EMBL" id="JACHWR010000001">
    <property type="protein sequence ID" value="MBB3040645.1"/>
    <property type="molecule type" value="Genomic_DNA"/>
</dbReference>
<dbReference type="RefSeq" id="WP_183590652.1">
    <property type="nucleotide sequence ID" value="NZ_JACHWR010000001.1"/>
</dbReference>
<evidence type="ECO:0000256" key="8">
    <source>
        <dbReference type="ARBA" id="ARBA00049243"/>
    </source>
</evidence>
<evidence type="ECO:0000256" key="5">
    <source>
        <dbReference type="ARBA" id="ARBA00022833"/>
    </source>
</evidence>
<dbReference type="SUPFAM" id="SSF51735">
    <property type="entry name" value="NAD(P)-binding Rossmann-fold domains"/>
    <property type="match status" value="1"/>
</dbReference>
<dbReference type="InterPro" id="IPR036291">
    <property type="entry name" value="NAD(P)-bd_dom_sf"/>
</dbReference>
<proteinExistence type="inferred from homology"/>
<evidence type="ECO:0000256" key="2">
    <source>
        <dbReference type="ARBA" id="ARBA00008072"/>
    </source>
</evidence>
<comment type="catalytic activity">
    <reaction evidence="7">
        <text>a secondary alcohol + NAD(+) = a ketone + NADH + H(+)</text>
        <dbReference type="Rhea" id="RHEA:10740"/>
        <dbReference type="ChEBI" id="CHEBI:15378"/>
        <dbReference type="ChEBI" id="CHEBI:17087"/>
        <dbReference type="ChEBI" id="CHEBI:35681"/>
        <dbReference type="ChEBI" id="CHEBI:57540"/>
        <dbReference type="ChEBI" id="CHEBI:57945"/>
        <dbReference type="EC" id="1.1.1.1"/>
    </reaction>
</comment>
<organism evidence="10 11">
    <name type="scientific">Nocardioides soli</name>
    <dbReference type="NCBI Taxonomy" id="1036020"/>
    <lineage>
        <taxon>Bacteria</taxon>
        <taxon>Bacillati</taxon>
        <taxon>Actinomycetota</taxon>
        <taxon>Actinomycetes</taxon>
        <taxon>Propionibacteriales</taxon>
        <taxon>Nocardioidaceae</taxon>
        <taxon>Nocardioides</taxon>
    </lineage>
</organism>
<keyword evidence="5" id="KW-0862">Zinc</keyword>
<dbReference type="InterPro" id="IPR013154">
    <property type="entry name" value="ADH-like_N"/>
</dbReference>
<evidence type="ECO:0000256" key="6">
    <source>
        <dbReference type="ARBA" id="ARBA00023002"/>
    </source>
</evidence>
<comment type="caution">
    <text evidence="10">The sequence shown here is derived from an EMBL/GenBank/DDBJ whole genome shotgun (WGS) entry which is preliminary data.</text>
</comment>
<reference evidence="10 11" key="1">
    <citation type="submission" date="2020-08" db="EMBL/GenBank/DDBJ databases">
        <title>Sequencing the genomes of 1000 actinobacteria strains.</title>
        <authorList>
            <person name="Klenk H.-P."/>
        </authorList>
    </citation>
    <scope>NUCLEOTIDE SEQUENCE [LARGE SCALE GENOMIC DNA]</scope>
    <source>
        <strain evidence="10 11">DSM 105498</strain>
    </source>
</reference>
<evidence type="ECO:0000256" key="1">
    <source>
        <dbReference type="ARBA" id="ARBA00001947"/>
    </source>
</evidence>
<comment type="catalytic activity">
    <reaction evidence="8">
        <text>a primary alcohol + NAD(+) = an aldehyde + NADH + H(+)</text>
        <dbReference type="Rhea" id="RHEA:10736"/>
        <dbReference type="ChEBI" id="CHEBI:15378"/>
        <dbReference type="ChEBI" id="CHEBI:15734"/>
        <dbReference type="ChEBI" id="CHEBI:17478"/>
        <dbReference type="ChEBI" id="CHEBI:57540"/>
        <dbReference type="ChEBI" id="CHEBI:57945"/>
        <dbReference type="EC" id="1.1.1.1"/>
    </reaction>
</comment>
<keyword evidence="4" id="KW-0479">Metal-binding</keyword>
<comment type="cofactor">
    <cofactor evidence="1">
        <name>Zn(2+)</name>
        <dbReference type="ChEBI" id="CHEBI:29105"/>
    </cofactor>
</comment>
<gene>
    <name evidence="10" type="ORF">FHU40_000446</name>
</gene>
<accession>A0A7W4VRX2</accession>
<keyword evidence="6 10" id="KW-0560">Oxidoreductase</keyword>
<evidence type="ECO:0000313" key="11">
    <source>
        <dbReference type="Proteomes" id="UP000589626"/>
    </source>
</evidence>
<protein>
    <recommendedName>
        <fullName evidence="3">alcohol dehydrogenase</fullName>
        <ecNumber evidence="3">1.1.1.1</ecNumber>
    </recommendedName>
</protein>
<evidence type="ECO:0000259" key="9">
    <source>
        <dbReference type="SMART" id="SM00829"/>
    </source>
</evidence>